<feature type="transmembrane region" description="Helical" evidence="8">
    <location>
        <begin position="211"/>
        <end position="229"/>
    </location>
</feature>
<dbReference type="Pfam" id="PF06762">
    <property type="entry name" value="LMF1"/>
    <property type="match status" value="1"/>
</dbReference>
<dbReference type="InterPro" id="IPR009613">
    <property type="entry name" value="LMF"/>
</dbReference>
<feature type="transmembrane region" description="Helical" evidence="8">
    <location>
        <begin position="299"/>
        <end position="319"/>
    </location>
</feature>
<dbReference type="InterPro" id="IPR057434">
    <property type="entry name" value="LMF1/2_N"/>
</dbReference>
<evidence type="ECO:0000259" key="10">
    <source>
        <dbReference type="Pfam" id="PF25179"/>
    </source>
</evidence>
<dbReference type="VEuPathDB" id="ToxoDB:TGDOM2_315220"/>
<evidence type="ECO:0000256" key="1">
    <source>
        <dbReference type="ARBA" id="ARBA00004477"/>
    </source>
</evidence>
<name>A0A086JXJ2_TOXGO</name>
<keyword evidence="6 8" id="KW-0472">Membrane</keyword>
<dbReference type="GO" id="GO:0005789">
    <property type="term" value="C:endoplasmic reticulum membrane"/>
    <property type="evidence" value="ECO:0007669"/>
    <property type="project" value="UniProtKB-SubCell"/>
</dbReference>
<feature type="domain" description="Lipase maturation factor 1/2 C-terminal" evidence="10">
    <location>
        <begin position="633"/>
        <end position="768"/>
    </location>
</feature>
<keyword evidence="4" id="KW-0256">Endoplasmic reticulum</keyword>
<feature type="transmembrane region" description="Helical" evidence="8">
    <location>
        <begin position="599"/>
        <end position="617"/>
    </location>
</feature>
<feature type="transmembrane region" description="Helical" evidence="8">
    <location>
        <begin position="88"/>
        <end position="110"/>
    </location>
</feature>
<evidence type="ECO:0000256" key="5">
    <source>
        <dbReference type="ARBA" id="ARBA00022989"/>
    </source>
</evidence>
<feature type="region of interest" description="Disordered" evidence="7">
    <location>
        <begin position="807"/>
        <end position="1061"/>
    </location>
</feature>
<accession>A0A086JXJ2</accession>
<dbReference type="Proteomes" id="UP000028837">
    <property type="component" value="Unassembled WGS sequence"/>
</dbReference>
<evidence type="ECO:0000256" key="8">
    <source>
        <dbReference type="SAM" id="Phobius"/>
    </source>
</evidence>
<dbReference type="GO" id="GO:0051604">
    <property type="term" value="P:protein maturation"/>
    <property type="evidence" value="ECO:0007669"/>
    <property type="project" value="InterPro"/>
</dbReference>
<reference evidence="11 12" key="1">
    <citation type="submission" date="2014-02" db="EMBL/GenBank/DDBJ databases">
        <authorList>
            <person name="Sibley D."/>
            <person name="Venepally P."/>
            <person name="Karamycheva S."/>
            <person name="Hadjithomas M."/>
            <person name="Khan A."/>
            <person name="Brunk B."/>
            <person name="Roos D."/>
            <person name="Caler E."/>
            <person name="Lorenzi H."/>
        </authorList>
    </citation>
    <scope>NUCLEOTIDE SEQUENCE [LARGE SCALE GENOMIC DNA]</scope>
    <source>
        <strain evidence="11 12">GAB2-2007-GAL-DOM2</strain>
    </source>
</reference>
<feature type="compositionally biased region" description="Basic and acidic residues" evidence="7">
    <location>
        <begin position="807"/>
        <end position="824"/>
    </location>
</feature>
<proteinExistence type="inferred from homology"/>
<comment type="subcellular location">
    <subcellularLocation>
        <location evidence="1">Endoplasmic reticulum membrane</location>
        <topology evidence="1">Multi-pass membrane protein</topology>
    </subcellularLocation>
</comment>
<evidence type="ECO:0000256" key="4">
    <source>
        <dbReference type="ARBA" id="ARBA00022824"/>
    </source>
</evidence>
<feature type="transmembrane region" description="Helical" evidence="8">
    <location>
        <begin position="568"/>
        <end position="592"/>
    </location>
</feature>
<feature type="transmembrane region" description="Helical" evidence="8">
    <location>
        <begin position="353"/>
        <end position="374"/>
    </location>
</feature>
<feature type="compositionally biased region" description="Basic and acidic residues" evidence="7">
    <location>
        <begin position="831"/>
        <end position="927"/>
    </location>
</feature>
<keyword evidence="11" id="KW-0378">Hydrolase</keyword>
<feature type="transmembrane region" description="Helical" evidence="8">
    <location>
        <begin position="512"/>
        <end position="533"/>
    </location>
</feature>
<dbReference type="PANTHER" id="PTHR14463:SF10">
    <property type="entry name" value="LIPASE MATURATION FACTOR 1"/>
    <property type="match status" value="1"/>
</dbReference>
<dbReference type="AlphaFoldDB" id="A0A086JXJ2"/>
<evidence type="ECO:0000256" key="6">
    <source>
        <dbReference type="ARBA" id="ARBA00023136"/>
    </source>
</evidence>
<dbReference type="EMBL" id="AHZU02001064">
    <property type="protein sequence ID" value="KFG36860.1"/>
    <property type="molecule type" value="Genomic_DNA"/>
</dbReference>
<evidence type="ECO:0000256" key="3">
    <source>
        <dbReference type="ARBA" id="ARBA00022692"/>
    </source>
</evidence>
<sequence length="1061" mass="121911">MYSSPQSEEASLVNSRGIRDESGPNGFSIGSATDTALKAGSPTGKSWKQLSLNLGRRVWDALDPTWSCAEKRRRLDPETLRKLKSTYWLSRIVFLRALGFVYFFAFLIAFNQSQGLIGSDGILPASDYVAMVKDSFADAEAWQRVKAFPSLFLLFPATDFWLHAIPFVGMILSLFMTIQGASNGFLLFLLWILYQTVNSVGQAWFSVGWEAQLLELGFLAIWMAPFWSFSRLPPSWPTPKICVWGNRWLVFRVMLGSGLIKLRTDRAWKDLTALDYHYETQPLPNPLSWYFQNQSHGVHAAQVVITHIVECVISFLVILPFRQCRLFAGIVQIAFQVGILLSGNLAFLNYLTIVSAIMCLDDHFLTCLFPSAILSRLPELVRGCAGYWSLPQIQAWPFPQLFPGEEHGKGKGRQANDRPEAEASLLDKDAGRDETLPFNAATDDSLDSPRSCCCWYRPYFPRIVRSLKIPSRVRKQVKEEIKENWGKMLAEVVASVAMLTCMAFVTNPATSAVWMVIAVFFLAIILSASSTFFTNTLVSNAFTELVLLIVTLWSCIAIYQHGPAVWSVWLTTCLFTVLIAFAYTTLTNAALIFKIHVEVLIFLLIAALSVPVVANLISPDQVMDSDLGNPFSVVNTHGAFGYIGKERYELIIQGTNASSPTQTLYWQNYEFKCKPGDLYRRPCWAAPYHYRLDWLMWLASMGDKETVKDMHPWLSNFLSRLLQNSKSVTGLLAHNPFQNSDPPTALRVLRIQYRFTKGPVFGGGPWWEVVPETRELFVAPSQVPGAAAHLRKQLLILRRREEKQRLEQRRKEEAEIRRKEEEAFKRRRERAMKEEERRKREAEEAEKRRIAEQARQAEDEKRIREQAEAARKAEEEAVRKQIEEEKKRHEEEEKERQAEEERERREQQEEEEKRRAEDEKRRKEKEQATLLARQRSEEALKEAEKKARKDAEEEERKRKEDALQEEKRQKEEKEAEEKRRKQAEARREAARAAAEKESEKARQLQEQEAKRKALEEQERRKARERQRSASSQVAVYTAQPHDGGGVPLRHAPLLTRKKQAL</sequence>
<dbReference type="CDD" id="cd22249">
    <property type="entry name" value="UDM1_RNF168_RNF169-like"/>
    <property type="match status" value="1"/>
</dbReference>
<evidence type="ECO:0000313" key="11">
    <source>
        <dbReference type="EMBL" id="KFG36860.1"/>
    </source>
</evidence>
<dbReference type="EC" id="3.4.21.72" evidence="11"/>
<organism evidence="11 12">
    <name type="scientific">Toxoplasma gondii GAB2-2007-GAL-DOM2</name>
    <dbReference type="NCBI Taxonomy" id="1130820"/>
    <lineage>
        <taxon>Eukaryota</taxon>
        <taxon>Sar</taxon>
        <taxon>Alveolata</taxon>
        <taxon>Apicomplexa</taxon>
        <taxon>Conoidasida</taxon>
        <taxon>Coccidia</taxon>
        <taxon>Eucoccidiorida</taxon>
        <taxon>Eimeriorina</taxon>
        <taxon>Sarcocystidae</taxon>
        <taxon>Toxoplasma</taxon>
    </lineage>
</organism>
<feature type="compositionally biased region" description="Basic and acidic residues" evidence="7">
    <location>
        <begin position="934"/>
        <end position="1027"/>
    </location>
</feature>
<keyword evidence="3 8" id="KW-0812">Transmembrane</keyword>
<evidence type="ECO:0000259" key="9">
    <source>
        <dbReference type="Pfam" id="PF06762"/>
    </source>
</evidence>
<feature type="transmembrane region" description="Helical" evidence="8">
    <location>
        <begin position="488"/>
        <end position="506"/>
    </location>
</feature>
<dbReference type="OrthoDB" id="434126at2759"/>
<comment type="caution">
    <text evidence="11">The sequence shown here is derived from an EMBL/GenBank/DDBJ whole genome shotgun (WGS) entry which is preliminary data.</text>
</comment>
<dbReference type="InterPro" id="IPR057433">
    <property type="entry name" value="LMF1/2_C"/>
</dbReference>
<dbReference type="Pfam" id="PF25179">
    <property type="entry name" value="LMF1_C"/>
    <property type="match status" value="1"/>
</dbReference>
<gene>
    <name evidence="11" type="ORF">TGDOM2_315220</name>
</gene>
<evidence type="ECO:0000256" key="2">
    <source>
        <dbReference type="ARBA" id="ARBA00005512"/>
    </source>
</evidence>
<feature type="domain" description="Lipase maturation factor 1/2 N-terminal" evidence="9">
    <location>
        <begin position="206"/>
        <end position="366"/>
    </location>
</feature>
<dbReference type="PANTHER" id="PTHR14463">
    <property type="entry name" value="LIPASE MATURATION FACTOR"/>
    <property type="match status" value="1"/>
</dbReference>
<keyword evidence="5 8" id="KW-1133">Transmembrane helix</keyword>
<comment type="similarity">
    <text evidence="2">Belongs to the lipase maturation factor family.</text>
</comment>
<protein>
    <submittedName>
        <fullName evidence="11">Rhoptry protein ROP14</fullName>
        <ecNumber evidence="11">3.4.21.72</ecNumber>
    </submittedName>
</protein>
<feature type="transmembrane region" description="Helical" evidence="8">
    <location>
        <begin position="326"/>
        <end position="347"/>
    </location>
</feature>
<evidence type="ECO:0000313" key="12">
    <source>
        <dbReference type="Proteomes" id="UP000028837"/>
    </source>
</evidence>
<evidence type="ECO:0000256" key="7">
    <source>
        <dbReference type="SAM" id="MobiDB-lite"/>
    </source>
</evidence>
<feature type="transmembrane region" description="Helical" evidence="8">
    <location>
        <begin position="545"/>
        <end position="562"/>
    </location>
</feature>
<dbReference type="GO" id="GO:0016787">
    <property type="term" value="F:hydrolase activity"/>
    <property type="evidence" value="ECO:0007669"/>
    <property type="project" value="UniProtKB-KW"/>
</dbReference>